<comment type="caution">
    <text evidence="1">The sequence shown here is derived from an EMBL/GenBank/DDBJ whole genome shotgun (WGS) entry which is preliminary data.</text>
</comment>
<dbReference type="GO" id="GO:0016301">
    <property type="term" value="F:kinase activity"/>
    <property type="evidence" value="ECO:0007669"/>
    <property type="project" value="UniProtKB-KW"/>
</dbReference>
<dbReference type="AlphaFoldDB" id="A0A162MTZ6"/>
<dbReference type="OrthoDB" id="6362633at2759"/>
<accession>A0A162MTZ6</accession>
<gene>
    <name evidence="1" type="ORF">SPI_01496</name>
</gene>
<evidence type="ECO:0000313" key="2">
    <source>
        <dbReference type="Proteomes" id="UP000076874"/>
    </source>
</evidence>
<dbReference type="SUPFAM" id="SSF52540">
    <property type="entry name" value="P-loop containing nucleoside triphosphate hydrolases"/>
    <property type="match status" value="1"/>
</dbReference>
<dbReference type="EMBL" id="AZHD01000002">
    <property type="protein sequence ID" value="OAA66920.1"/>
    <property type="molecule type" value="Genomic_DNA"/>
</dbReference>
<dbReference type="STRING" id="1081102.A0A162MTZ6"/>
<dbReference type="Proteomes" id="UP000076874">
    <property type="component" value="Unassembled WGS sequence"/>
</dbReference>
<keyword evidence="2" id="KW-1185">Reference proteome</keyword>
<dbReference type="Gene3D" id="3.40.50.300">
    <property type="entry name" value="P-loop containing nucleotide triphosphate hydrolases"/>
    <property type="match status" value="2"/>
</dbReference>
<reference evidence="1 2" key="1">
    <citation type="journal article" date="2016" name="Genome Biol. Evol.">
        <title>Divergent and convergent evolution of fungal pathogenicity.</title>
        <authorList>
            <person name="Shang Y."/>
            <person name="Xiao G."/>
            <person name="Zheng P."/>
            <person name="Cen K."/>
            <person name="Zhan S."/>
            <person name="Wang C."/>
        </authorList>
    </citation>
    <scope>NUCLEOTIDE SEQUENCE [LARGE SCALE GENOMIC DNA]</scope>
    <source>
        <strain evidence="1 2">RCEF 264</strain>
    </source>
</reference>
<proteinExistence type="predicted"/>
<keyword evidence="1" id="KW-0808">Transferase</keyword>
<keyword evidence="1" id="KW-0418">Kinase</keyword>
<organism evidence="1 2">
    <name type="scientific">Niveomyces insectorum RCEF 264</name>
    <dbReference type="NCBI Taxonomy" id="1081102"/>
    <lineage>
        <taxon>Eukaryota</taxon>
        <taxon>Fungi</taxon>
        <taxon>Dikarya</taxon>
        <taxon>Ascomycota</taxon>
        <taxon>Pezizomycotina</taxon>
        <taxon>Sordariomycetes</taxon>
        <taxon>Hypocreomycetidae</taxon>
        <taxon>Hypocreales</taxon>
        <taxon>Cordycipitaceae</taxon>
        <taxon>Niveomyces</taxon>
    </lineage>
</organism>
<evidence type="ECO:0000313" key="1">
    <source>
        <dbReference type="EMBL" id="OAA66920.1"/>
    </source>
</evidence>
<protein>
    <submittedName>
        <fullName evidence="1">Phosphoribulokinase/uridine kinase family protein</fullName>
    </submittedName>
</protein>
<dbReference type="PANTHER" id="PTHR10285">
    <property type="entry name" value="URIDINE KINASE"/>
    <property type="match status" value="1"/>
</dbReference>
<name>A0A162MTZ6_9HYPO</name>
<sequence length="264" mass="29052">MLVAPSDADQAVPFLCQRIQKLLRRTRATRPDKRVLVALAGVPGSGKTTVATAVLAALVTEYGIKQVQVVPMDGFHYSNAVLATFADPAWAVHRRGAPFTFDADAFVKLIARLQSMPVTAADEPEIIIRAPSFDHARKDPVPNDIAISSRTELVIIEGNYTLLDQPPWNKIAQLVDDKYNPLSHPATASVFSPPPPLIPPANVFRRWFVDSPAKVVRQRLIDRHLRAGIETTEEAAARRAEENDIPNGLLILSHLVEPDVRICN</sequence>
<dbReference type="InterPro" id="IPR027417">
    <property type="entry name" value="P-loop_NTPase"/>
</dbReference>